<evidence type="ECO:0000313" key="7">
    <source>
        <dbReference type="Proteomes" id="UP000509660"/>
    </source>
</evidence>
<evidence type="ECO:0000256" key="2">
    <source>
        <dbReference type="ARBA" id="ARBA00022908"/>
    </source>
</evidence>
<dbReference type="CDD" id="cd00801">
    <property type="entry name" value="INT_P4_C"/>
    <property type="match status" value="1"/>
</dbReference>
<dbReference type="Gene3D" id="1.10.443.10">
    <property type="entry name" value="Intergrase catalytic core"/>
    <property type="match status" value="1"/>
</dbReference>
<gene>
    <name evidence="6" type="ORF">HV559_02290</name>
</gene>
<evidence type="ECO:0000259" key="5">
    <source>
        <dbReference type="PROSITE" id="PS51898"/>
    </source>
</evidence>
<dbReference type="GO" id="GO:0006310">
    <property type="term" value="P:DNA recombination"/>
    <property type="evidence" value="ECO:0007669"/>
    <property type="project" value="UniProtKB-KW"/>
</dbReference>
<dbReference type="InterPro" id="IPR011010">
    <property type="entry name" value="DNA_brk_join_enz"/>
</dbReference>
<dbReference type="PANTHER" id="PTHR30629:SF2">
    <property type="entry name" value="PROPHAGE INTEGRASE INTS-RELATED"/>
    <property type="match status" value="1"/>
</dbReference>
<dbReference type="GO" id="GO:0003677">
    <property type="term" value="F:DNA binding"/>
    <property type="evidence" value="ECO:0007669"/>
    <property type="project" value="UniProtKB-KW"/>
</dbReference>
<evidence type="ECO:0000313" key="6">
    <source>
        <dbReference type="EMBL" id="QLB39795.1"/>
    </source>
</evidence>
<feature type="domain" description="Tyr recombinase" evidence="5">
    <location>
        <begin position="235"/>
        <end position="412"/>
    </location>
</feature>
<dbReference type="EMBL" id="CP055306">
    <property type="protein sequence ID" value="QLB39795.1"/>
    <property type="molecule type" value="Genomic_DNA"/>
</dbReference>
<dbReference type="InterPro" id="IPR038488">
    <property type="entry name" value="Integrase_DNA-bd_sf"/>
</dbReference>
<evidence type="ECO:0000256" key="1">
    <source>
        <dbReference type="ARBA" id="ARBA00008857"/>
    </source>
</evidence>
<dbReference type="GO" id="GO:0015074">
    <property type="term" value="P:DNA integration"/>
    <property type="evidence" value="ECO:0007669"/>
    <property type="project" value="UniProtKB-KW"/>
</dbReference>
<dbReference type="PROSITE" id="PS51898">
    <property type="entry name" value="TYR_RECOMBINASE"/>
    <property type="match status" value="1"/>
</dbReference>
<keyword evidence="7" id="KW-1185">Reference proteome</keyword>
<keyword evidence="2" id="KW-0229">DNA integration</keyword>
<evidence type="ECO:0000256" key="3">
    <source>
        <dbReference type="ARBA" id="ARBA00023125"/>
    </source>
</evidence>
<sequence>MSNDVKKPLTTKTIEMMKPKDQDKADIGEYSGLRVTCGKTGIKTFFYRYSSPITKKLTQVKIGSFPTVSLADARKQLKELKHIRLAGRCPATELKAYKKEQASKEKQKQFYVKDLIELYLSQYIEDHYSENGRLIAGARKPKGQDEVRRTLHNDVVIPFGDRLASSMTRKEITEHILKIVNERGASVQAGNVLREWISAYRFAIGLDKFDENFVNPAFLAKESLRMTAVKLTNNKGTRAFDHRELEIFLKWIRNSRFTEKIQNVFLLTLLTGCRTGEICAISWDDIDLEMKTIFLRETKTGTSRYVQLSTQAVELIKTFDRSTKYLFQMRLQEKPIQQKYLTERTWTLRKNGLMLDIAHWSPHDLRRTVRTGLARLGCPNEVGEAILGHSKKGIEGTYNLHSYDKECRIWLQKWADYLDDLLTEQE</sequence>
<evidence type="ECO:0000256" key="4">
    <source>
        <dbReference type="ARBA" id="ARBA00023172"/>
    </source>
</evidence>
<organism evidence="6 7">
    <name type="scientific">Mannheimia pernigra</name>
    <dbReference type="NCBI Taxonomy" id="111844"/>
    <lineage>
        <taxon>Bacteria</taxon>
        <taxon>Pseudomonadati</taxon>
        <taxon>Pseudomonadota</taxon>
        <taxon>Gammaproteobacteria</taxon>
        <taxon>Pasteurellales</taxon>
        <taxon>Pasteurellaceae</taxon>
        <taxon>Mannheimia</taxon>
    </lineage>
</organism>
<dbReference type="Proteomes" id="UP000509660">
    <property type="component" value="Chromosome"/>
</dbReference>
<proteinExistence type="inferred from homology"/>
<dbReference type="InterPro" id="IPR010998">
    <property type="entry name" value="Integrase_recombinase_N"/>
</dbReference>
<dbReference type="RefSeq" id="WP_176809465.1">
    <property type="nucleotide sequence ID" value="NZ_CP055306.1"/>
</dbReference>
<dbReference type="InterPro" id="IPR013762">
    <property type="entry name" value="Integrase-like_cat_sf"/>
</dbReference>
<dbReference type="InterPro" id="IPR025166">
    <property type="entry name" value="Integrase_DNA_bind_dom"/>
</dbReference>
<dbReference type="Gene3D" id="1.10.150.130">
    <property type="match status" value="1"/>
</dbReference>
<keyword evidence="4" id="KW-0233">DNA recombination</keyword>
<dbReference type="InterPro" id="IPR050808">
    <property type="entry name" value="Phage_Integrase"/>
</dbReference>
<dbReference type="InterPro" id="IPR002104">
    <property type="entry name" value="Integrase_catalytic"/>
</dbReference>
<protein>
    <submittedName>
        <fullName evidence="6">Tyrosine-type recombinase/integrase</fullName>
    </submittedName>
</protein>
<accession>A0A7D5ID98</accession>
<dbReference type="SUPFAM" id="SSF56349">
    <property type="entry name" value="DNA breaking-rejoining enzymes"/>
    <property type="match status" value="1"/>
</dbReference>
<comment type="similarity">
    <text evidence="1">Belongs to the 'phage' integrase family.</text>
</comment>
<dbReference type="Gene3D" id="3.30.160.390">
    <property type="entry name" value="Integrase, DNA-binding domain"/>
    <property type="match status" value="1"/>
</dbReference>
<dbReference type="Pfam" id="PF00589">
    <property type="entry name" value="Phage_integrase"/>
    <property type="match status" value="1"/>
</dbReference>
<dbReference type="Pfam" id="PF13356">
    <property type="entry name" value="Arm-DNA-bind_3"/>
    <property type="match status" value="1"/>
</dbReference>
<name>A0A7D5ID98_9PAST</name>
<dbReference type="PANTHER" id="PTHR30629">
    <property type="entry name" value="PROPHAGE INTEGRASE"/>
    <property type="match status" value="1"/>
</dbReference>
<keyword evidence="3" id="KW-0238">DNA-binding</keyword>
<dbReference type="AlphaFoldDB" id="A0A7D5ID98"/>
<reference evidence="6 7" key="1">
    <citation type="submission" date="2020-06" db="EMBL/GenBank/DDBJ databases">
        <title>Mannheimia pernigra sp. nov. isolated from bovine respiratory tract.</title>
        <authorList>
            <person name="Kuhnert P."/>
            <person name="Akarsu-Egger H."/>
        </authorList>
    </citation>
    <scope>NUCLEOTIDE SEQUENCE [LARGE SCALE GENOMIC DNA]</scope>
    <source>
        <strain evidence="6 7">BNO311</strain>
    </source>
</reference>